<evidence type="ECO:0000313" key="4">
    <source>
        <dbReference type="RefSeq" id="XP_031549600.1"/>
    </source>
</evidence>
<dbReference type="RefSeq" id="XP_031549600.1">
    <property type="nucleotide sequence ID" value="XM_031693740.1"/>
</dbReference>
<name>A0A6P8HAT0_ACTTE</name>
<feature type="region of interest" description="Disordered" evidence="2">
    <location>
        <begin position="263"/>
        <end position="307"/>
    </location>
</feature>
<gene>
    <name evidence="4" type="primary">LOC116287111</name>
</gene>
<keyword evidence="1" id="KW-0175">Coiled coil</keyword>
<dbReference type="KEGG" id="aten:116287111"/>
<feature type="coiled-coil region" evidence="1">
    <location>
        <begin position="133"/>
        <end position="178"/>
    </location>
</feature>
<accession>A0A6P8HAT0</accession>
<evidence type="ECO:0000313" key="3">
    <source>
        <dbReference type="Proteomes" id="UP000515163"/>
    </source>
</evidence>
<reference evidence="4" key="1">
    <citation type="submission" date="2025-08" db="UniProtKB">
        <authorList>
            <consortium name="RefSeq"/>
        </authorList>
    </citation>
    <scope>IDENTIFICATION</scope>
    <source>
        <tissue evidence="4">Tentacle</tissue>
    </source>
</reference>
<dbReference type="OrthoDB" id="5978508at2759"/>
<protein>
    <submittedName>
        <fullName evidence="4">Uncharacterized protein LOC116287111</fullName>
    </submittedName>
</protein>
<feature type="compositionally biased region" description="Basic and acidic residues" evidence="2">
    <location>
        <begin position="292"/>
        <end position="307"/>
    </location>
</feature>
<keyword evidence="3" id="KW-1185">Reference proteome</keyword>
<organism evidence="3 4">
    <name type="scientific">Actinia tenebrosa</name>
    <name type="common">Australian red waratah sea anemone</name>
    <dbReference type="NCBI Taxonomy" id="6105"/>
    <lineage>
        <taxon>Eukaryota</taxon>
        <taxon>Metazoa</taxon>
        <taxon>Cnidaria</taxon>
        <taxon>Anthozoa</taxon>
        <taxon>Hexacorallia</taxon>
        <taxon>Actiniaria</taxon>
        <taxon>Actiniidae</taxon>
        <taxon>Actinia</taxon>
    </lineage>
</organism>
<evidence type="ECO:0000256" key="1">
    <source>
        <dbReference type="SAM" id="Coils"/>
    </source>
</evidence>
<dbReference type="GeneID" id="116287111"/>
<dbReference type="Proteomes" id="UP000515163">
    <property type="component" value="Unplaced"/>
</dbReference>
<dbReference type="AlphaFoldDB" id="A0A6P8HAT0"/>
<sequence>MAEKLFNVHEKKTSSSICADSEAGALDAKFTENLRLEDGSNDAENSELQILGKQSAALTDVDIGMRQDLMSEKRKRLDSDKDPNLPVSVTEAIQKDENCGKPLAFNIPIENCHPSRQPPKRLCNVKKSGKTSIDNLNEKQALAEERRQHYKENRLKRIRERQEACRKLAQNVDTLLQQRALAQGVADGAVKHMTPSEILATAHLVSQNFRALTIQLGNDLAVKDKGKEKMHKQCQDENQDKSVRVSCSQKKYPSSVSFTVSCDSGNSPVKPKLTPKLHQKKKRTLTAEEIEEKQRAEERRNKKMELRAQRTRENREALIAMALDIEKFEKLQSAAASANDVEDLVEQNKNAALLAEKLANQFDRLNKRYSEDLERAENFQISHSIMYLGP</sequence>
<evidence type="ECO:0000256" key="2">
    <source>
        <dbReference type="SAM" id="MobiDB-lite"/>
    </source>
</evidence>
<proteinExistence type="predicted"/>
<dbReference type="InParanoid" id="A0A6P8HAT0"/>
<feature type="compositionally biased region" description="Basic residues" evidence="2">
    <location>
        <begin position="273"/>
        <end position="284"/>
    </location>
</feature>